<dbReference type="RefSeq" id="WP_262590562.1">
    <property type="nucleotide sequence ID" value="NZ_JAOQJQ010000001.1"/>
</dbReference>
<evidence type="ECO:0000256" key="4">
    <source>
        <dbReference type="ARBA" id="ARBA00022801"/>
    </source>
</evidence>
<gene>
    <name evidence="7" type="ORF">OCV88_00790</name>
</gene>
<dbReference type="EC" id="3.2.2.9" evidence="2"/>
<dbReference type="PANTHER" id="PTHR46832:SF1">
    <property type="entry name" value="5'-METHYLTHIOADENOSINE_S-ADENOSYLHOMOCYSTEINE NUCLEOSIDASE"/>
    <property type="match status" value="1"/>
</dbReference>
<dbReference type="EMBL" id="JAOQJQ010000001">
    <property type="protein sequence ID" value="MCU6760868.1"/>
    <property type="molecule type" value="Genomic_DNA"/>
</dbReference>
<evidence type="ECO:0000259" key="6">
    <source>
        <dbReference type="Pfam" id="PF01048"/>
    </source>
</evidence>
<dbReference type="Proteomes" id="UP001652442">
    <property type="component" value="Unassembled WGS sequence"/>
</dbReference>
<organism evidence="7 8">
    <name type="scientific">Brotonthovivens ammoniilytica</name>
    <dbReference type="NCBI Taxonomy" id="2981725"/>
    <lineage>
        <taxon>Bacteria</taxon>
        <taxon>Bacillati</taxon>
        <taxon>Bacillota</taxon>
        <taxon>Clostridia</taxon>
        <taxon>Lachnospirales</taxon>
        <taxon>Lachnospiraceae</taxon>
        <taxon>Brotonthovivens</taxon>
    </lineage>
</organism>
<dbReference type="SUPFAM" id="SSF53167">
    <property type="entry name" value="Purine and uridine phosphorylases"/>
    <property type="match status" value="1"/>
</dbReference>
<name>A0ABT2TFA3_9FIRM</name>
<accession>A0ABT2TFA3</accession>
<dbReference type="InterPro" id="IPR010049">
    <property type="entry name" value="MTA_SAH_Nsdase"/>
</dbReference>
<dbReference type="NCBIfam" id="TIGR01704">
    <property type="entry name" value="MTA_SAH-Nsdase"/>
    <property type="match status" value="1"/>
</dbReference>
<keyword evidence="8" id="KW-1185">Reference proteome</keyword>
<keyword evidence="5" id="KW-0486">Methionine biosynthesis</keyword>
<dbReference type="Pfam" id="PF01048">
    <property type="entry name" value="PNP_UDP_1"/>
    <property type="match status" value="1"/>
</dbReference>
<evidence type="ECO:0000256" key="3">
    <source>
        <dbReference type="ARBA" id="ARBA00022605"/>
    </source>
</evidence>
<proteinExistence type="predicted"/>
<keyword evidence="3" id="KW-0028">Amino-acid biosynthesis</keyword>
<evidence type="ECO:0000256" key="1">
    <source>
        <dbReference type="ARBA" id="ARBA00004945"/>
    </source>
</evidence>
<comment type="pathway">
    <text evidence="1">Amino-acid biosynthesis; L-methionine biosynthesis via salvage pathway; S-methyl-5-thio-alpha-D-ribose 1-phosphate from S-methyl-5'-thioadenosine (hydrolase route): step 1/2.</text>
</comment>
<dbReference type="Gene3D" id="3.40.50.1580">
    <property type="entry name" value="Nucleoside phosphorylase domain"/>
    <property type="match status" value="1"/>
</dbReference>
<dbReference type="GO" id="GO:0008782">
    <property type="term" value="F:adenosylhomocysteine nucleosidase activity"/>
    <property type="evidence" value="ECO:0007669"/>
    <property type="project" value="UniProtKB-EC"/>
</dbReference>
<evidence type="ECO:0000313" key="7">
    <source>
        <dbReference type="EMBL" id="MCU6760868.1"/>
    </source>
</evidence>
<evidence type="ECO:0000256" key="5">
    <source>
        <dbReference type="ARBA" id="ARBA00023167"/>
    </source>
</evidence>
<dbReference type="InterPro" id="IPR035994">
    <property type="entry name" value="Nucleoside_phosphorylase_sf"/>
</dbReference>
<keyword evidence="7" id="KW-0326">Glycosidase</keyword>
<comment type="caution">
    <text evidence="7">The sequence shown here is derived from an EMBL/GenBank/DDBJ whole genome shotgun (WGS) entry which is preliminary data.</text>
</comment>
<sequence length="230" mass="24216">MIGVIGAMQIEIDGLKEKVENSQTVTVSGIDFVTGTIHGTDVVLAVCGMGKVFAAVCAQTMILKFQVDALITTGVAGNLSEKLGIKSVAVASSVVQHDMDLTPVGYAQGELGGINLVNIPCDKKLVSIVEHCVKAMGVNYQVGTIATGDQFINKLEQKRFITGHFQAIAAEMEGGSIGQTCYINHVPFVIIRAISDDADGSAPEDFPAFANEAAAISIEIVLDVLKEYGK</sequence>
<dbReference type="InterPro" id="IPR000845">
    <property type="entry name" value="Nucleoside_phosphorylase_d"/>
</dbReference>
<dbReference type="PANTHER" id="PTHR46832">
    <property type="entry name" value="5'-METHYLTHIOADENOSINE/S-ADENOSYLHOMOCYSTEINE NUCLEOSIDASE"/>
    <property type="match status" value="1"/>
</dbReference>
<dbReference type="CDD" id="cd09008">
    <property type="entry name" value="MTAN"/>
    <property type="match status" value="1"/>
</dbReference>
<evidence type="ECO:0000256" key="2">
    <source>
        <dbReference type="ARBA" id="ARBA00011974"/>
    </source>
</evidence>
<feature type="domain" description="Nucleoside phosphorylase" evidence="6">
    <location>
        <begin position="2"/>
        <end position="225"/>
    </location>
</feature>
<reference evidence="7 8" key="1">
    <citation type="journal article" date="2021" name="ISME Commun">
        <title>Automated analysis of genomic sequences facilitates high-throughput and comprehensive description of bacteria.</title>
        <authorList>
            <person name="Hitch T.C.A."/>
        </authorList>
    </citation>
    <scope>NUCLEOTIDE SEQUENCE [LARGE SCALE GENOMIC DNA]</scope>
    <source>
        <strain evidence="7 8">Sanger_109</strain>
    </source>
</reference>
<dbReference type="NCBIfam" id="NF004079">
    <property type="entry name" value="PRK05584.1"/>
    <property type="match status" value="1"/>
</dbReference>
<protein>
    <recommendedName>
        <fullName evidence="2">adenosylhomocysteine nucleosidase</fullName>
        <ecNumber evidence="2">3.2.2.9</ecNumber>
    </recommendedName>
</protein>
<evidence type="ECO:0000313" key="8">
    <source>
        <dbReference type="Proteomes" id="UP001652442"/>
    </source>
</evidence>
<keyword evidence="4 7" id="KW-0378">Hydrolase</keyword>